<proteinExistence type="predicted"/>
<comment type="caution">
    <text evidence="1">The sequence shown here is derived from an EMBL/GenBank/DDBJ whole genome shotgun (WGS) entry which is preliminary data.</text>
</comment>
<sequence length="199" mass="22528">MIHEVQHAASQLLTSANNLQSHNPPAPHEATAMNSYKTKVQPRNRFSIYQRLHGCSYKRKFSGSTDKHLSSPWRHAPEARLHMLHALQPKKKKKKKKKCGEYLEPSKAKGGKGWDGSWVFCSLSGNAAFLALSVSNLSGRHRKPTWVCKWQDEAVPAPRGWRSTCGNTSNSRQEKVDLFHMPKHLLGRLLAQNRNTQTV</sequence>
<evidence type="ECO:0000313" key="2">
    <source>
        <dbReference type="Proteomes" id="UP001172102"/>
    </source>
</evidence>
<dbReference type="Proteomes" id="UP001172102">
    <property type="component" value="Unassembled WGS sequence"/>
</dbReference>
<evidence type="ECO:0000313" key="1">
    <source>
        <dbReference type="EMBL" id="KAK0729881.1"/>
    </source>
</evidence>
<organism evidence="1 2">
    <name type="scientific">Lasiosphaeris hirsuta</name>
    <dbReference type="NCBI Taxonomy" id="260670"/>
    <lineage>
        <taxon>Eukaryota</taxon>
        <taxon>Fungi</taxon>
        <taxon>Dikarya</taxon>
        <taxon>Ascomycota</taxon>
        <taxon>Pezizomycotina</taxon>
        <taxon>Sordariomycetes</taxon>
        <taxon>Sordariomycetidae</taxon>
        <taxon>Sordariales</taxon>
        <taxon>Lasiosphaeriaceae</taxon>
        <taxon>Lasiosphaeris</taxon>
    </lineage>
</organism>
<keyword evidence="2" id="KW-1185">Reference proteome</keyword>
<dbReference type="EMBL" id="JAUKUA010000001">
    <property type="protein sequence ID" value="KAK0729881.1"/>
    <property type="molecule type" value="Genomic_DNA"/>
</dbReference>
<reference evidence="1" key="1">
    <citation type="submission" date="2023-06" db="EMBL/GenBank/DDBJ databases">
        <title>Genome-scale phylogeny and comparative genomics of the fungal order Sordariales.</title>
        <authorList>
            <consortium name="Lawrence Berkeley National Laboratory"/>
            <person name="Hensen N."/>
            <person name="Bonometti L."/>
            <person name="Westerberg I."/>
            <person name="Brannstrom I.O."/>
            <person name="Guillou S."/>
            <person name="Cros-Aarteil S."/>
            <person name="Calhoun S."/>
            <person name="Haridas S."/>
            <person name="Kuo A."/>
            <person name="Mondo S."/>
            <person name="Pangilinan J."/>
            <person name="Riley R."/>
            <person name="Labutti K."/>
            <person name="Andreopoulos B."/>
            <person name="Lipzen A."/>
            <person name="Chen C."/>
            <person name="Yanf M."/>
            <person name="Daum C."/>
            <person name="Ng V."/>
            <person name="Clum A."/>
            <person name="Steindorff A."/>
            <person name="Ohm R."/>
            <person name="Martin F."/>
            <person name="Silar P."/>
            <person name="Natvig D."/>
            <person name="Lalanne C."/>
            <person name="Gautier V."/>
            <person name="Ament-Velasquez S.L."/>
            <person name="Kruys A."/>
            <person name="Hutchinson M.I."/>
            <person name="Powell A.J."/>
            <person name="Barry K."/>
            <person name="Miller A.N."/>
            <person name="Grigoriev I.V."/>
            <person name="Debuchy R."/>
            <person name="Gladieux P."/>
            <person name="Thoren M.H."/>
            <person name="Johannesson H."/>
        </authorList>
    </citation>
    <scope>NUCLEOTIDE SEQUENCE</scope>
    <source>
        <strain evidence="1">SMH4607-1</strain>
    </source>
</reference>
<dbReference type="AlphaFoldDB" id="A0AA40B944"/>
<accession>A0AA40B944</accession>
<gene>
    <name evidence="1" type="ORF">B0H67DRAFT_14182</name>
</gene>
<name>A0AA40B944_9PEZI</name>
<protein>
    <submittedName>
        <fullName evidence="1">Uncharacterized protein</fullName>
    </submittedName>
</protein>